<proteinExistence type="predicted"/>
<feature type="compositionally biased region" description="Polar residues" evidence="1">
    <location>
        <begin position="98"/>
        <end position="109"/>
    </location>
</feature>
<comment type="caution">
    <text evidence="2">The sequence shown here is derived from an EMBL/GenBank/DDBJ whole genome shotgun (WGS) entry which is preliminary data.</text>
</comment>
<organism evidence="2 3">
    <name type="scientific">Dunaliella salina</name>
    <name type="common">Green alga</name>
    <name type="synonym">Protococcus salinus</name>
    <dbReference type="NCBI Taxonomy" id="3046"/>
    <lineage>
        <taxon>Eukaryota</taxon>
        <taxon>Viridiplantae</taxon>
        <taxon>Chlorophyta</taxon>
        <taxon>core chlorophytes</taxon>
        <taxon>Chlorophyceae</taxon>
        <taxon>CS clade</taxon>
        <taxon>Chlamydomonadales</taxon>
        <taxon>Dunaliellaceae</taxon>
        <taxon>Dunaliella</taxon>
    </lineage>
</organism>
<dbReference type="EMBL" id="MU070067">
    <property type="protein sequence ID" value="KAF5830220.1"/>
    <property type="molecule type" value="Genomic_DNA"/>
</dbReference>
<evidence type="ECO:0000313" key="3">
    <source>
        <dbReference type="Proteomes" id="UP000815325"/>
    </source>
</evidence>
<keyword evidence="3" id="KW-1185">Reference proteome</keyword>
<name>A0ABQ7G6I4_DUNSA</name>
<evidence type="ECO:0000256" key="1">
    <source>
        <dbReference type="SAM" id="MobiDB-lite"/>
    </source>
</evidence>
<dbReference type="Proteomes" id="UP000815325">
    <property type="component" value="Unassembled WGS sequence"/>
</dbReference>
<gene>
    <name evidence="2" type="ORF">DUNSADRAFT_14882</name>
</gene>
<evidence type="ECO:0000313" key="2">
    <source>
        <dbReference type="EMBL" id="KAF5830220.1"/>
    </source>
</evidence>
<sequence length="430" mass="45918">MFTRGLFRTRDTQALRWKLAGVIVEASLAVQASINALSVSNRGLRAPSPLKPPPETSALVDAVGEEAAFQKLEILAQQWGIQLRVLVDVSKGSYVSLGPSSDGNPSRQFVASPPPQSQPHTQPYVQQHIWVALDAVDGTLKLCGLGNEPGRARMVNDGTWAIGLAMTEPTHKAMPEVCFGDFCVALILDGRPQSSSVHPGSTEHPAGALAISEGAQGGYVTYEICPHGALTCDGLASLQQQGLPCTNQSYSWLGPRLHTTSSAQLNQCFVYLDTFQAFDRRTHEPGDDKLAPALYGRLMDRHNGGAFDVLRSYGNLSGLLSTMLGWRGANVMQTATTSASGCSPEDSVQSWLEPQCGAFVVLNENLPNLIPSVPIILGAGGNAFHLKTGTDLRGWSLQDGRCSIAYTANAILKLSLQKAVELAAQDKAQT</sequence>
<feature type="region of interest" description="Disordered" evidence="1">
    <location>
        <begin position="97"/>
        <end position="121"/>
    </location>
</feature>
<protein>
    <submittedName>
        <fullName evidence="2">Uncharacterized protein</fullName>
    </submittedName>
</protein>
<reference evidence="2" key="1">
    <citation type="submission" date="2017-08" db="EMBL/GenBank/DDBJ databases">
        <authorList>
            <person name="Polle J.E."/>
            <person name="Barry K."/>
            <person name="Cushman J."/>
            <person name="Schmutz J."/>
            <person name="Tran D."/>
            <person name="Hathwaick L.T."/>
            <person name="Yim W.C."/>
            <person name="Jenkins J."/>
            <person name="Mckie-Krisberg Z.M."/>
            <person name="Prochnik S."/>
            <person name="Lindquist E."/>
            <person name="Dockter R.B."/>
            <person name="Adam C."/>
            <person name="Molina H."/>
            <person name="Bunkerborg J."/>
            <person name="Jin E."/>
            <person name="Buchheim M."/>
            <person name="Magnuson J."/>
        </authorList>
    </citation>
    <scope>NUCLEOTIDE SEQUENCE</scope>
    <source>
        <strain evidence="2">CCAP 19/18</strain>
    </source>
</reference>
<accession>A0ABQ7G6I4</accession>